<feature type="transmembrane region" description="Helical" evidence="9">
    <location>
        <begin position="44"/>
        <end position="62"/>
    </location>
</feature>
<keyword evidence="8 9" id="KW-0472">Membrane</keyword>
<keyword evidence="7 9" id="KW-1133">Transmembrane helix</keyword>
<gene>
    <name evidence="13" type="ORF">NX720_07395</name>
</gene>
<dbReference type="Pfam" id="PF25984">
    <property type="entry name" value="BSH_YknX"/>
    <property type="match status" value="1"/>
</dbReference>
<dbReference type="PANTHER" id="PTHR30386:SF27">
    <property type="entry name" value="MEMBRANE FUSION PROTEIN (MFP) FAMILY PROTEIN"/>
    <property type="match status" value="1"/>
</dbReference>
<evidence type="ECO:0000256" key="10">
    <source>
        <dbReference type="SAM" id="Coils"/>
    </source>
</evidence>
<keyword evidence="10" id="KW-0175">Coiled coil</keyword>
<dbReference type="Gene3D" id="2.40.30.170">
    <property type="match status" value="1"/>
</dbReference>
<dbReference type="RefSeq" id="WP_262600409.1">
    <property type="nucleotide sequence ID" value="NZ_CP103300.1"/>
</dbReference>
<comment type="similarity">
    <text evidence="2 9">Belongs to the membrane fusion protein (MFP) (TC 8.A.1) family.</text>
</comment>
<evidence type="ECO:0000256" key="7">
    <source>
        <dbReference type="ARBA" id="ARBA00022989"/>
    </source>
</evidence>
<accession>A0ABY6GZB7</accession>
<dbReference type="Gene3D" id="2.40.50.100">
    <property type="match status" value="1"/>
</dbReference>
<evidence type="ECO:0000256" key="1">
    <source>
        <dbReference type="ARBA" id="ARBA00004377"/>
    </source>
</evidence>
<keyword evidence="5 9" id="KW-0997">Cell inner membrane</keyword>
<dbReference type="InterPro" id="IPR058982">
    <property type="entry name" value="Beta-barrel_AprE"/>
</dbReference>
<dbReference type="PANTHER" id="PTHR30386">
    <property type="entry name" value="MEMBRANE FUSION SUBUNIT OF EMRAB-TOLC MULTIDRUG EFFLUX PUMP"/>
    <property type="match status" value="1"/>
</dbReference>
<evidence type="ECO:0000256" key="5">
    <source>
        <dbReference type="ARBA" id="ARBA00022519"/>
    </source>
</evidence>
<evidence type="ECO:0000256" key="3">
    <source>
        <dbReference type="ARBA" id="ARBA00022448"/>
    </source>
</evidence>
<protein>
    <recommendedName>
        <fullName evidence="9">Membrane fusion protein (MFP) family protein</fullName>
    </recommendedName>
</protein>
<feature type="domain" description="YknX-like barrel-sandwich hybrid" evidence="11">
    <location>
        <begin position="89"/>
        <end position="349"/>
    </location>
</feature>
<dbReference type="InterPro" id="IPR006144">
    <property type="entry name" value="Secretion_HlyD_CS"/>
</dbReference>
<feature type="domain" description="AprE-like beta-barrel" evidence="12">
    <location>
        <begin position="356"/>
        <end position="444"/>
    </location>
</feature>
<dbReference type="Pfam" id="PF26002">
    <property type="entry name" value="Beta-barrel_AprE"/>
    <property type="match status" value="1"/>
</dbReference>
<evidence type="ECO:0000256" key="4">
    <source>
        <dbReference type="ARBA" id="ARBA00022475"/>
    </source>
</evidence>
<keyword evidence="14" id="KW-1185">Reference proteome</keyword>
<evidence type="ECO:0000256" key="8">
    <source>
        <dbReference type="ARBA" id="ARBA00023136"/>
    </source>
</evidence>
<evidence type="ECO:0000313" key="13">
    <source>
        <dbReference type="EMBL" id="UYM17724.1"/>
    </source>
</evidence>
<evidence type="ECO:0000256" key="6">
    <source>
        <dbReference type="ARBA" id="ARBA00022692"/>
    </source>
</evidence>
<sequence>MFAFLSQKILAITENDTVQQKTRRQFLPAALEVEETPAHPAGRVVALVIGLLFIIGVIWACVGKIDIVAIAQGRIIPGERVKTIQPIMTGEVKIIHVKEGDEVKKGQRLVTFDTTLTKAELTRVSKEIAALSLQLAREEAFTYFLDNPSEPLPKIKQILTENFYLKKVEDHDLNFECRLLEQQIIDHLAVQKTMLSQLKSKQSEKMSIHAIVSKLKRVLPIVSERTKALEGLYKKNYGSRVQYLELKQQQIETEEDITAQEAALQRLQAEEEQVRNELNRMHAQVREESLDQQGQLHRQLAGLEQERIKANERFEQQILRSPIDGTVQQLQTHTVGGVFEPAQKLMQIVPSQATMEVEAWVLNKDVGFVQEGQTAEVKIDTFNFTKYGLLSGFLATLSNDAVPDEKLGLRYLANIQIEKDWMQVGNRQVDLSPGMTVTVEIKTGQRRLIEYFLSPLLRFKQESVRER</sequence>
<dbReference type="InterPro" id="IPR010129">
    <property type="entry name" value="T1SS_HlyD"/>
</dbReference>
<proteinExistence type="inferred from homology"/>
<evidence type="ECO:0000256" key="2">
    <source>
        <dbReference type="ARBA" id="ARBA00009477"/>
    </source>
</evidence>
<dbReference type="InterPro" id="IPR050739">
    <property type="entry name" value="MFP"/>
</dbReference>
<reference evidence="13" key="1">
    <citation type="submission" date="2022-10" db="EMBL/GenBank/DDBJ databases">
        <title>Completed Genome Sequence of two octocoral isolated bacterium, Endozoicomonas euniceicola EF212T and Endozoicomonas gorgoniicola PS125T.</title>
        <authorList>
            <person name="Chiou Y.-J."/>
            <person name="Chen Y.-H."/>
        </authorList>
    </citation>
    <scope>NUCLEOTIDE SEQUENCE</scope>
    <source>
        <strain evidence="13">EF212</strain>
    </source>
</reference>
<dbReference type="PRINTS" id="PR01490">
    <property type="entry name" value="RTXTOXIND"/>
</dbReference>
<evidence type="ECO:0000259" key="12">
    <source>
        <dbReference type="Pfam" id="PF26002"/>
    </source>
</evidence>
<feature type="coiled-coil region" evidence="10">
    <location>
        <begin position="250"/>
        <end position="320"/>
    </location>
</feature>
<dbReference type="InterPro" id="IPR058639">
    <property type="entry name" value="BSH_YknX-like"/>
</dbReference>
<dbReference type="Proteomes" id="UP001163255">
    <property type="component" value="Chromosome"/>
</dbReference>
<dbReference type="EMBL" id="CP103300">
    <property type="protein sequence ID" value="UYM17724.1"/>
    <property type="molecule type" value="Genomic_DNA"/>
</dbReference>
<dbReference type="NCBIfam" id="TIGR01843">
    <property type="entry name" value="type_I_hlyD"/>
    <property type="match status" value="1"/>
</dbReference>
<organism evidence="13 14">
    <name type="scientific">Endozoicomonas euniceicola</name>
    <dbReference type="NCBI Taxonomy" id="1234143"/>
    <lineage>
        <taxon>Bacteria</taxon>
        <taxon>Pseudomonadati</taxon>
        <taxon>Pseudomonadota</taxon>
        <taxon>Gammaproteobacteria</taxon>
        <taxon>Oceanospirillales</taxon>
        <taxon>Endozoicomonadaceae</taxon>
        <taxon>Endozoicomonas</taxon>
    </lineage>
</organism>
<keyword evidence="4 9" id="KW-1003">Cell membrane</keyword>
<comment type="subcellular location">
    <subcellularLocation>
        <location evidence="1 9">Cell inner membrane</location>
        <topology evidence="1 9">Single-pass membrane protein</topology>
    </subcellularLocation>
</comment>
<keyword evidence="6 9" id="KW-0812">Transmembrane</keyword>
<dbReference type="PROSITE" id="PS00543">
    <property type="entry name" value="HLYD_FAMILY"/>
    <property type="match status" value="1"/>
</dbReference>
<dbReference type="SUPFAM" id="SSF111369">
    <property type="entry name" value="HlyD-like secretion proteins"/>
    <property type="match status" value="1"/>
</dbReference>
<name>A0ABY6GZB7_9GAMM</name>
<evidence type="ECO:0000259" key="11">
    <source>
        <dbReference type="Pfam" id="PF25984"/>
    </source>
</evidence>
<evidence type="ECO:0000256" key="9">
    <source>
        <dbReference type="RuleBase" id="RU365093"/>
    </source>
</evidence>
<keyword evidence="3 9" id="KW-0813">Transport</keyword>
<evidence type="ECO:0000313" key="14">
    <source>
        <dbReference type="Proteomes" id="UP001163255"/>
    </source>
</evidence>